<evidence type="ECO:0000313" key="4">
    <source>
        <dbReference type="Proteomes" id="UP000229730"/>
    </source>
</evidence>
<gene>
    <name evidence="3" type="ORF">CRD36_12390</name>
</gene>
<sequence length="283" mass="31180">MTHFAIAGLQLELASNDNLDLVIKKTRTTLARFPWVQMVVISELAIFGAAMSEAESLPSRAEDRLCSLAKELGIWLIPGSLYEKSGGKIFNTAPVINPAGEVVTRYRKMYPFYPYEKGVAAGQDICVFDVPDVGRFGLSICYDMWFPENSRAMVSEGAEVILHPTLTNTQDRDVELSIVRATAVQNQSYIIDINGAGALGWGQSRLVGPEGDILHSAGSTEEVMLIEVDFERVRRTRERGIMGLGQPLKSFRDGGHIYPQEGLKNRATYLDSLGPLALPQRTS</sequence>
<dbReference type="Pfam" id="PF00795">
    <property type="entry name" value="CN_hydrolase"/>
    <property type="match status" value="1"/>
</dbReference>
<accession>A0A2G4YQI9</accession>
<dbReference type="InParanoid" id="A0A2G4YQI9"/>
<dbReference type="PROSITE" id="PS01227">
    <property type="entry name" value="UPF0012"/>
    <property type="match status" value="1"/>
</dbReference>
<dbReference type="Proteomes" id="UP000229730">
    <property type="component" value="Unassembled WGS sequence"/>
</dbReference>
<comment type="similarity">
    <text evidence="1">Belongs to the carbon-nitrogen hydrolase superfamily. NIT1/NIT2 family.</text>
</comment>
<comment type="caution">
    <text evidence="3">The sequence shown here is derived from an EMBL/GenBank/DDBJ whole genome shotgun (WGS) entry which is preliminary data.</text>
</comment>
<dbReference type="RefSeq" id="WP_099473687.1">
    <property type="nucleotide sequence ID" value="NZ_CP041025.1"/>
</dbReference>
<dbReference type="GO" id="GO:0016787">
    <property type="term" value="F:hydrolase activity"/>
    <property type="evidence" value="ECO:0007669"/>
    <property type="project" value="UniProtKB-KW"/>
</dbReference>
<dbReference type="SUPFAM" id="SSF56317">
    <property type="entry name" value="Carbon-nitrogen hydrolase"/>
    <property type="match status" value="1"/>
</dbReference>
<protein>
    <submittedName>
        <fullName evidence="3">Carbon-nitrogen hydrolase family protein</fullName>
    </submittedName>
</protein>
<organism evidence="3 4">
    <name type="scientific">Paremcibacter congregatus</name>
    <dbReference type="NCBI Taxonomy" id="2043170"/>
    <lineage>
        <taxon>Bacteria</taxon>
        <taxon>Pseudomonadati</taxon>
        <taxon>Pseudomonadota</taxon>
        <taxon>Alphaproteobacteria</taxon>
        <taxon>Emcibacterales</taxon>
        <taxon>Emcibacteraceae</taxon>
        <taxon>Paremcibacter</taxon>
    </lineage>
</organism>
<dbReference type="OrthoDB" id="9803803at2"/>
<keyword evidence="3" id="KW-0378">Hydrolase</keyword>
<evidence type="ECO:0000256" key="1">
    <source>
        <dbReference type="ARBA" id="ARBA00010613"/>
    </source>
</evidence>
<feature type="domain" description="CN hydrolase" evidence="2">
    <location>
        <begin position="1"/>
        <end position="230"/>
    </location>
</feature>
<dbReference type="PROSITE" id="PS50263">
    <property type="entry name" value="CN_HYDROLASE"/>
    <property type="match status" value="1"/>
</dbReference>
<dbReference type="PANTHER" id="PTHR23088:SF27">
    <property type="entry name" value="DEAMINATED GLUTATHIONE AMIDASE"/>
    <property type="match status" value="1"/>
</dbReference>
<evidence type="ECO:0000259" key="2">
    <source>
        <dbReference type="PROSITE" id="PS50263"/>
    </source>
</evidence>
<dbReference type="PANTHER" id="PTHR23088">
    <property type="entry name" value="NITRILASE-RELATED"/>
    <property type="match status" value="1"/>
</dbReference>
<dbReference type="AlphaFoldDB" id="A0A2G4YQI9"/>
<evidence type="ECO:0000313" key="3">
    <source>
        <dbReference type="EMBL" id="PHZ84593.1"/>
    </source>
</evidence>
<dbReference type="InterPro" id="IPR003010">
    <property type="entry name" value="C-N_Hydrolase"/>
</dbReference>
<dbReference type="InterPro" id="IPR001110">
    <property type="entry name" value="UPF0012_CS"/>
</dbReference>
<dbReference type="CDD" id="cd07197">
    <property type="entry name" value="nitrilase"/>
    <property type="match status" value="1"/>
</dbReference>
<dbReference type="EMBL" id="PDEM01000024">
    <property type="protein sequence ID" value="PHZ84593.1"/>
    <property type="molecule type" value="Genomic_DNA"/>
</dbReference>
<name>A0A2G4YQI9_9PROT</name>
<proteinExistence type="inferred from homology"/>
<keyword evidence="4" id="KW-1185">Reference proteome</keyword>
<dbReference type="Gene3D" id="3.60.110.10">
    <property type="entry name" value="Carbon-nitrogen hydrolase"/>
    <property type="match status" value="1"/>
</dbReference>
<dbReference type="InterPro" id="IPR036526">
    <property type="entry name" value="C-N_Hydrolase_sf"/>
</dbReference>
<reference evidence="3 4" key="1">
    <citation type="submission" date="2017-10" db="EMBL/GenBank/DDBJ databases">
        <title>Frigbacter circumglobatus gen. nov. sp. nov., isolated from sediment cultured in situ.</title>
        <authorList>
            <person name="Zhao Z."/>
        </authorList>
    </citation>
    <scope>NUCLEOTIDE SEQUENCE [LARGE SCALE GENOMIC DNA]</scope>
    <source>
        <strain evidence="3 4">ZYL</strain>
    </source>
</reference>